<evidence type="ECO:0000259" key="3">
    <source>
        <dbReference type="Pfam" id="PF25166"/>
    </source>
</evidence>
<dbReference type="EMBL" id="BAAADS010000003">
    <property type="protein sequence ID" value="GAA0593262.1"/>
    <property type="molecule type" value="Genomic_DNA"/>
</dbReference>
<evidence type="ECO:0000313" key="5">
    <source>
        <dbReference type="Proteomes" id="UP001500866"/>
    </source>
</evidence>
<protein>
    <submittedName>
        <fullName evidence="4">Competence protein CoiA</fullName>
    </submittedName>
</protein>
<dbReference type="Pfam" id="PF06054">
    <property type="entry name" value="CoiA_nuc"/>
    <property type="match status" value="1"/>
</dbReference>
<dbReference type="PIRSF" id="PIRSF007487">
    <property type="entry name" value="Competence-induced_CoiA_bac"/>
    <property type="match status" value="1"/>
</dbReference>
<proteinExistence type="predicted"/>
<reference evidence="4 5" key="1">
    <citation type="journal article" date="2019" name="Int. J. Syst. Evol. Microbiol.">
        <title>The Global Catalogue of Microorganisms (GCM) 10K type strain sequencing project: providing services to taxonomists for standard genome sequencing and annotation.</title>
        <authorList>
            <consortium name="The Broad Institute Genomics Platform"/>
            <consortium name="The Broad Institute Genome Sequencing Center for Infectious Disease"/>
            <person name="Wu L."/>
            <person name="Ma J."/>
        </authorList>
    </citation>
    <scope>NUCLEOTIDE SEQUENCE [LARGE SCALE GENOMIC DNA]</scope>
    <source>
        <strain evidence="4 5">JCM 15395</strain>
    </source>
</reference>
<accession>A0ABN1FM04</accession>
<evidence type="ECO:0000313" key="4">
    <source>
        <dbReference type="EMBL" id="GAA0593262.1"/>
    </source>
</evidence>
<dbReference type="InterPro" id="IPR021176">
    <property type="entry name" value="Competence-induced_CoiA"/>
</dbReference>
<feature type="domain" description="Competence protein CoiA-like N-terminal" evidence="2">
    <location>
        <begin position="17"/>
        <end position="63"/>
    </location>
</feature>
<sequence>MLQAKMNDGTLVTLALLTKQEITQLKGKQQWFQCPVCDDPVIIKAGQKMVPHFAHRSKQNCPSSEGGEGAYHEKGKLLLYKWLQNQQLDVQLEAFLPEIMQRPDILLRVNNRVLAIEYQCARISAEQVHKRNEGYRRAGIIPIWILGAIRLERRGQHQLKLDSFHLQFIHQFSPEFPLTLFFFCPESLQFISCQDLFFTTTNRAIGKILIRQLNRMRFTDVFHKQSFSNREITRLWNFEKRKIRLRAVNRLYGREMTWHQWLYLKGTHKEHLPSVVYLPIRGQVLMKTPPWDWQSRICLDIIEPAATGAAITVAKCKRLLRSHLIRPEYFSLLTSVENPISQYLQLLVKLQVITQNSTHIFTKKNPLPFHKHVEEALLGDEQLMERLCTNKIEA</sequence>
<feature type="domain" description="Competence protein CoiA nuclease-like" evidence="1">
    <location>
        <begin position="68"/>
        <end position="225"/>
    </location>
</feature>
<dbReference type="InterPro" id="IPR010330">
    <property type="entry name" value="CoiA_nuc"/>
</dbReference>
<dbReference type="InterPro" id="IPR057253">
    <property type="entry name" value="CoiA-like_N"/>
</dbReference>
<dbReference type="Pfam" id="PF25164">
    <property type="entry name" value="CoiA_N"/>
    <property type="match status" value="1"/>
</dbReference>
<organism evidence="4 5">
    <name type="scientific">Virgibacillus siamensis</name>
    <dbReference type="NCBI Taxonomy" id="480071"/>
    <lineage>
        <taxon>Bacteria</taxon>
        <taxon>Bacillati</taxon>
        <taxon>Bacillota</taxon>
        <taxon>Bacilli</taxon>
        <taxon>Bacillales</taxon>
        <taxon>Bacillaceae</taxon>
        <taxon>Virgibacillus</taxon>
    </lineage>
</organism>
<dbReference type="Proteomes" id="UP001500866">
    <property type="component" value="Unassembled WGS sequence"/>
</dbReference>
<evidence type="ECO:0000259" key="2">
    <source>
        <dbReference type="Pfam" id="PF25164"/>
    </source>
</evidence>
<gene>
    <name evidence="4" type="primary">coiA</name>
    <name evidence="4" type="ORF">GCM10009001_06740</name>
</gene>
<dbReference type="RefSeq" id="WP_343810307.1">
    <property type="nucleotide sequence ID" value="NZ_BAAADS010000003.1"/>
</dbReference>
<evidence type="ECO:0000259" key="1">
    <source>
        <dbReference type="Pfam" id="PF06054"/>
    </source>
</evidence>
<dbReference type="Pfam" id="PF25166">
    <property type="entry name" value="CoiA_C"/>
    <property type="match status" value="1"/>
</dbReference>
<name>A0ABN1FM04_9BACI</name>
<feature type="domain" description="Competence protein CoiA C-terminal" evidence="3">
    <location>
        <begin position="236"/>
        <end position="377"/>
    </location>
</feature>
<dbReference type="InterPro" id="IPR057252">
    <property type="entry name" value="CoiA_C"/>
</dbReference>
<keyword evidence="5" id="KW-1185">Reference proteome</keyword>
<comment type="caution">
    <text evidence="4">The sequence shown here is derived from an EMBL/GenBank/DDBJ whole genome shotgun (WGS) entry which is preliminary data.</text>
</comment>